<dbReference type="STRING" id="3641.A0A061E8W5"/>
<evidence type="ECO:0000313" key="4">
    <source>
        <dbReference type="Proteomes" id="UP000026915"/>
    </source>
</evidence>
<dbReference type="InterPro" id="IPR006734">
    <property type="entry name" value="PLATZ"/>
</dbReference>
<dbReference type="Gramene" id="EOY01083">
    <property type="protein sequence ID" value="EOY01083"/>
    <property type="gene ID" value="TCM_011030"/>
</dbReference>
<sequence length="255" mass="29658">MAAGCCYQCKAKGKAKKLFISRYVDDRDGEGKRKNLLGQPKTMGRTLGFKRLHASKTQQKTSFAVVPPWVIVMYNTIFFRNCVSHPNEKKNELDRFCIDCLQPFCSHCLSAHAIHKHVKIRRYIYSDVINRQDLCKLFNCSGIQSYHTNKAKVLFLKQRTHHQQQQQQQQQSSSRDYSCIICDKNLQDNSLYCSIACKVLDIYGQEHREETSNNLHSKLLRCLKDEGEAYVRLPSTKKRRLRQTRKGVPLRAPLF</sequence>
<dbReference type="PANTHER" id="PTHR31065">
    <property type="entry name" value="PLATZ TRANSCRIPTION FACTOR FAMILY PROTEIN"/>
    <property type="match status" value="1"/>
</dbReference>
<reference evidence="3 4" key="1">
    <citation type="journal article" date="2013" name="Genome Biol.">
        <title>The genome sequence of the most widely cultivated cacao type and its use to identify candidate genes regulating pod color.</title>
        <authorList>
            <person name="Motamayor J.C."/>
            <person name="Mockaitis K."/>
            <person name="Schmutz J."/>
            <person name="Haiminen N."/>
            <person name="Iii D.L."/>
            <person name="Cornejo O."/>
            <person name="Findley S.D."/>
            <person name="Zheng P."/>
            <person name="Utro F."/>
            <person name="Royaert S."/>
            <person name="Saski C."/>
            <person name="Jenkins J."/>
            <person name="Podicheti R."/>
            <person name="Zhao M."/>
            <person name="Scheffler B.E."/>
            <person name="Stack J.C."/>
            <person name="Feltus F.A."/>
            <person name="Mustiga G.M."/>
            <person name="Amores F."/>
            <person name="Phillips W."/>
            <person name="Marelli J.P."/>
            <person name="May G.D."/>
            <person name="Shapiro H."/>
            <person name="Ma J."/>
            <person name="Bustamante C.D."/>
            <person name="Schnell R.J."/>
            <person name="Main D."/>
            <person name="Gilbert D."/>
            <person name="Parida L."/>
            <person name="Kuhn D.N."/>
        </authorList>
    </citation>
    <scope>NUCLEOTIDE SEQUENCE [LARGE SCALE GENOMIC DNA]</scope>
    <source>
        <strain evidence="4">cv. Matina 1-6</strain>
    </source>
</reference>
<feature type="domain" description="B box-type" evidence="2">
    <location>
        <begin position="82"/>
        <end position="120"/>
    </location>
</feature>
<dbReference type="EMBL" id="CM001880">
    <property type="protein sequence ID" value="EOY01083.1"/>
    <property type="molecule type" value="Genomic_DNA"/>
</dbReference>
<evidence type="ECO:0000256" key="1">
    <source>
        <dbReference type="PROSITE-ProRule" id="PRU00024"/>
    </source>
</evidence>
<dbReference type="GO" id="GO:0008270">
    <property type="term" value="F:zinc ion binding"/>
    <property type="evidence" value="ECO:0007669"/>
    <property type="project" value="UniProtKB-KW"/>
</dbReference>
<protein>
    <submittedName>
        <fullName evidence="3">PLATZ transcription factor family protein, putative</fullName>
    </submittedName>
</protein>
<keyword evidence="4" id="KW-1185">Reference proteome</keyword>
<dbReference type="Pfam" id="PF04640">
    <property type="entry name" value="PLATZ"/>
    <property type="match status" value="1"/>
</dbReference>
<evidence type="ECO:0000313" key="3">
    <source>
        <dbReference type="EMBL" id="EOY01083.1"/>
    </source>
</evidence>
<keyword evidence="1" id="KW-0863">Zinc-finger</keyword>
<dbReference type="InParanoid" id="A0A061E8W5"/>
<dbReference type="HOGENOM" id="CLU_070437_2_0_1"/>
<dbReference type="eggNOG" id="ENOG502SNER">
    <property type="taxonomic scope" value="Eukaryota"/>
</dbReference>
<organism evidence="3 4">
    <name type="scientific">Theobroma cacao</name>
    <name type="common">Cacao</name>
    <name type="synonym">Cocoa</name>
    <dbReference type="NCBI Taxonomy" id="3641"/>
    <lineage>
        <taxon>Eukaryota</taxon>
        <taxon>Viridiplantae</taxon>
        <taxon>Streptophyta</taxon>
        <taxon>Embryophyta</taxon>
        <taxon>Tracheophyta</taxon>
        <taxon>Spermatophyta</taxon>
        <taxon>Magnoliopsida</taxon>
        <taxon>eudicotyledons</taxon>
        <taxon>Gunneridae</taxon>
        <taxon>Pentapetalae</taxon>
        <taxon>rosids</taxon>
        <taxon>malvids</taxon>
        <taxon>Malvales</taxon>
        <taxon>Malvaceae</taxon>
        <taxon>Byttnerioideae</taxon>
        <taxon>Theobroma</taxon>
    </lineage>
</organism>
<dbReference type="AlphaFoldDB" id="A0A061E8W5"/>
<proteinExistence type="predicted"/>
<keyword evidence="1" id="KW-0862">Zinc</keyword>
<name>A0A061E8W5_THECC</name>
<keyword evidence="1" id="KW-0479">Metal-binding</keyword>
<gene>
    <name evidence="3" type="ORF">TCM_011030</name>
</gene>
<evidence type="ECO:0000259" key="2">
    <source>
        <dbReference type="PROSITE" id="PS50119"/>
    </source>
</evidence>
<dbReference type="OMA" id="PPWVIVM"/>
<dbReference type="PROSITE" id="PS50119">
    <property type="entry name" value="ZF_BBOX"/>
    <property type="match status" value="1"/>
</dbReference>
<dbReference type="InterPro" id="IPR000315">
    <property type="entry name" value="Znf_B-box"/>
</dbReference>
<dbReference type="PANTHER" id="PTHR31065:SF53">
    <property type="entry name" value="B BOX-TYPE DOMAIN-CONTAINING PROTEIN"/>
    <property type="match status" value="1"/>
</dbReference>
<dbReference type="Proteomes" id="UP000026915">
    <property type="component" value="Chromosome 2"/>
</dbReference>
<accession>A0A061E8W5</accession>